<evidence type="ECO:0000256" key="4">
    <source>
        <dbReference type="SAM" id="MobiDB-lite"/>
    </source>
</evidence>
<accession>A0A8T6ZDJ2</accession>
<protein>
    <submittedName>
        <fullName evidence="6">Helix-turn-helix domain-containing protein</fullName>
    </submittedName>
</protein>
<dbReference type="InterPro" id="IPR018060">
    <property type="entry name" value="HTH_AraC"/>
</dbReference>
<feature type="region of interest" description="Disordered" evidence="4">
    <location>
        <begin position="120"/>
        <end position="145"/>
    </location>
</feature>
<keyword evidence="2" id="KW-0238">DNA-binding</keyword>
<comment type="caution">
    <text evidence="6">The sequence shown here is derived from an EMBL/GenBank/DDBJ whole genome shotgun (WGS) entry which is preliminary data.</text>
</comment>
<reference evidence="6" key="1">
    <citation type="journal article" date="2015" name="Genome Announc.">
        <title>Draft Genome Sequence of the Polyhydroxyalkanoate-Producing Bacterium Burkholderia sacchari LMG 19450 Isolated from Brazilian Sugarcane Plantation Soil.</title>
        <authorList>
            <person name="Alexandrino P.M."/>
            <person name="Mendonca T.T."/>
            <person name="Guaman Bautista L.P."/>
            <person name="Cherix J."/>
            <person name="Lozano-Sakalauskas G.C."/>
            <person name="Fujita A."/>
            <person name="Ramos Filho E."/>
            <person name="Long P."/>
            <person name="Padilla G."/>
            <person name="Taciro M.K."/>
            <person name="Gomez J.G."/>
            <person name="Silva L.F."/>
        </authorList>
    </citation>
    <scope>NUCLEOTIDE SEQUENCE</scope>
    <source>
        <strain evidence="6">LMG 19450</strain>
    </source>
</reference>
<dbReference type="AlphaFoldDB" id="A0A8T6ZDJ2"/>
<evidence type="ECO:0000256" key="2">
    <source>
        <dbReference type="ARBA" id="ARBA00023125"/>
    </source>
</evidence>
<sequence length="312" mass="35131">MRHYADAGEHAQHLANIEQQYFQIERGKFGGTLEQFDLDGLHLFCEQVNRRVVECGRVSAGMVGIGWVSHSSVAPTSRGREITNRTIGAARSDNDWVVHLPSDATMFGITLAESEFDSMAEHLSRSTHQRDARSHARTPHGETSPEALHRLHARVGELRANADRLACPATRYAFRKALLDDMFLAMEKLAPAPREDLTRLTYSEIVRRSQDYVMRHAGSPVTVLDLCTELRVSRRTLQTCFRQITGESPADYLRAVRLCGVRKMLREEHAAQMSIASIAARWGFVHLGKFASNYQRLFGELPSQTPRFGSRA</sequence>
<dbReference type="SMART" id="SM00342">
    <property type="entry name" value="HTH_ARAC"/>
    <property type="match status" value="1"/>
</dbReference>
<evidence type="ECO:0000259" key="5">
    <source>
        <dbReference type="PROSITE" id="PS01124"/>
    </source>
</evidence>
<evidence type="ECO:0000313" key="7">
    <source>
        <dbReference type="Proteomes" id="UP000030460"/>
    </source>
</evidence>
<evidence type="ECO:0000256" key="1">
    <source>
        <dbReference type="ARBA" id="ARBA00023015"/>
    </source>
</evidence>
<gene>
    <name evidence="6" type="ORF">NH14_015915</name>
</gene>
<feature type="domain" description="HTH araC/xylS-type" evidence="5">
    <location>
        <begin position="207"/>
        <end position="308"/>
    </location>
</feature>
<dbReference type="InterPro" id="IPR009057">
    <property type="entry name" value="Homeodomain-like_sf"/>
</dbReference>
<keyword evidence="1" id="KW-0805">Transcription regulation</keyword>
<dbReference type="Gene3D" id="1.10.10.60">
    <property type="entry name" value="Homeodomain-like"/>
    <property type="match status" value="1"/>
</dbReference>
<feature type="compositionally biased region" description="Basic and acidic residues" evidence="4">
    <location>
        <begin position="120"/>
        <end position="134"/>
    </location>
</feature>
<keyword evidence="3" id="KW-0804">Transcription</keyword>
<reference evidence="6" key="2">
    <citation type="submission" date="2020-04" db="EMBL/GenBank/DDBJ databases">
        <authorList>
            <person name="Alexandrino P."/>
            <person name="Mendonca T."/>
            <person name="Guaman L."/>
            <person name="Cherix J."/>
            <person name="Lozano-Sakalauskas G."/>
            <person name="Fujita A."/>
            <person name="Filho E.R."/>
            <person name="Long P."/>
            <person name="Padilla G."/>
            <person name="Taciro M.K."/>
            <person name="Gomez J.G."/>
            <person name="Silva L.F."/>
            <person name="Torres M."/>
        </authorList>
    </citation>
    <scope>NUCLEOTIDE SEQUENCE</scope>
    <source>
        <strain evidence="6">LMG 19450</strain>
    </source>
</reference>
<dbReference type="RefSeq" id="WP_161790882.1">
    <property type="nucleotide sequence ID" value="NZ_CADFGF010000011.1"/>
</dbReference>
<dbReference type="Pfam" id="PF12833">
    <property type="entry name" value="HTH_18"/>
    <property type="match status" value="1"/>
</dbReference>
<dbReference type="OrthoDB" id="185346at2"/>
<dbReference type="PANTHER" id="PTHR46796">
    <property type="entry name" value="HTH-TYPE TRANSCRIPTIONAL ACTIVATOR RHAS-RELATED"/>
    <property type="match status" value="1"/>
</dbReference>
<organism evidence="6 7">
    <name type="scientific">Paraburkholderia sacchari</name>
    <dbReference type="NCBI Taxonomy" id="159450"/>
    <lineage>
        <taxon>Bacteria</taxon>
        <taxon>Pseudomonadati</taxon>
        <taxon>Pseudomonadota</taxon>
        <taxon>Betaproteobacteria</taxon>
        <taxon>Burkholderiales</taxon>
        <taxon>Burkholderiaceae</taxon>
        <taxon>Paraburkholderia</taxon>
    </lineage>
</organism>
<keyword evidence="7" id="KW-1185">Reference proteome</keyword>
<dbReference type="PROSITE" id="PS01124">
    <property type="entry name" value="HTH_ARAC_FAMILY_2"/>
    <property type="match status" value="1"/>
</dbReference>
<proteinExistence type="predicted"/>
<dbReference type="PROSITE" id="PS00041">
    <property type="entry name" value="HTH_ARAC_FAMILY_1"/>
    <property type="match status" value="1"/>
</dbReference>
<dbReference type="SUPFAM" id="SSF46689">
    <property type="entry name" value="Homeodomain-like"/>
    <property type="match status" value="1"/>
</dbReference>
<dbReference type="InterPro" id="IPR018062">
    <property type="entry name" value="HTH_AraC-typ_CS"/>
</dbReference>
<dbReference type="GO" id="GO:0043565">
    <property type="term" value="F:sequence-specific DNA binding"/>
    <property type="evidence" value="ECO:0007669"/>
    <property type="project" value="InterPro"/>
</dbReference>
<dbReference type="InterPro" id="IPR050204">
    <property type="entry name" value="AraC_XylS_family_regulators"/>
</dbReference>
<dbReference type="Proteomes" id="UP000030460">
    <property type="component" value="Unassembled WGS sequence"/>
</dbReference>
<evidence type="ECO:0000313" key="6">
    <source>
        <dbReference type="EMBL" id="NLP62633.1"/>
    </source>
</evidence>
<dbReference type="EMBL" id="JTDB02000004">
    <property type="protein sequence ID" value="NLP62633.1"/>
    <property type="molecule type" value="Genomic_DNA"/>
</dbReference>
<evidence type="ECO:0000256" key="3">
    <source>
        <dbReference type="ARBA" id="ARBA00023163"/>
    </source>
</evidence>
<dbReference type="PANTHER" id="PTHR46796:SF12">
    <property type="entry name" value="HTH-TYPE DNA-BINDING TRANSCRIPTIONAL ACTIVATOR EUTR"/>
    <property type="match status" value="1"/>
</dbReference>
<name>A0A8T6ZDJ2_9BURK</name>
<dbReference type="GO" id="GO:0003700">
    <property type="term" value="F:DNA-binding transcription factor activity"/>
    <property type="evidence" value="ECO:0007669"/>
    <property type="project" value="InterPro"/>
</dbReference>